<gene>
    <name evidence="2" type="ORF">RFM23_07205</name>
</gene>
<reference evidence="2 3" key="1">
    <citation type="submission" date="2023-08" db="EMBL/GenBank/DDBJ databases">
        <title>Implementing the SeqCode for naming new Mesorhizobium species isolated from Vachellia karroo root nodules.</title>
        <authorList>
            <person name="Van Lill M."/>
        </authorList>
    </citation>
    <scope>NUCLEOTIDE SEQUENCE [LARGE SCALE GENOMIC DNA]</scope>
    <source>
        <strain evidence="2 3">VK4B</strain>
    </source>
</reference>
<keyword evidence="1" id="KW-0812">Transmembrane</keyword>
<keyword evidence="2" id="KW-0489">Methyltransferase</keyword>
<name>A0ABU5AJF4_9HYPH</name>
<evidence type="ECO:0000313" key="2">
    <source>
        <dbReference type="EMBL" id="MDX8537409.1"/>
    </source>
</evidence>
<organism evidence="2 3">
    <name type="scientific">Mesorhizobium abyssinicae</name>
    <dbReference type="NCBI Taxonomy" id="1209958"/>
    <lineage>
        <taxon>Bacteria</taxon>
        <taxon>Pseudomonadati</taxon>
        <taxon>Pseudomonadota</taxon>
        <taxon>Alphaproteobacteria</taxon>
        <taxon>Hyphomicrobiales</taxon>
        <taxon>Phyllobacteriaceae</taxon>
        <taxon>Mesorhizobium</taxon>
    </lineage>
</organism>
<keyword evidence="2" id="KW-0808">Transferase</keyword>
<dbReference type="GO" id="GO:0032259">
    <property type="term" value="P:methylation"/>
    <property type="evidence" value="ECO:0007669"/>
    <property type="project" value="UniProtKB-KW"/>
</dbReference>
<dbReference type="Gene3D" id="3.40.50.150">
    <property type="entry name" value="Vaccinia Virus protein VP39"/>
    <property type="match status" value="1"/>
</dbReference>
<dbReference type="RefSeq" id="WP_127284025.1">
    <property type="nucleotide sequence ID" value="NZ_JAVIIP010000003.1"/>
</dbReference>
<dbReference type="EC" id="2.1.1.-" evidence="2"/>
<comment type="caution">
    <text evidence="2">The sequence shown here is derived from an EMBL/GenBank/DDBJ whole genome shotgun (WGS) entry which is preliminary data.</text>
</comment>
<dbReference type="GO" id="GO:0008168">
    <property type="term" value="F:methyltransferase activity"/>
    <property type="evidence" value="ECO:0007669"/>
    <property type="project" value="UniProtKB-KW"/>
</dbReference>
<dbReference type="SUPFAM" id="SSF53335">
    <property type="entry name" value="S-adenosyl-L-methionine-dependent methyltransferases"/>
    <property type="match status" value="1"/>
</dbReference>
<proteinExistence type="predicted"/>
<dbReference type="Proteomes" id="UP001276564">
    <property type="component" value="Unassembled WGS sequence"/>
</dbReference>
<evidence type="ECO:0000313" key="3">
    <source>
        <dbReference type="Proteomes" id="UP001276564"/>
    </source>
</evidence>
<dbReference type="Pfam" id="PF13489">
    <property type="entry name" value="Methyltransf_23"/>
    <property type="match status" value="1"/>
</dbReference>
<accession>A0ABU5AJF4</accession>
<evidence type="ECO:0000256" key="1">
    <source>
        <dbReference type="SAM" id="Phobius"/>
    </source>
</evidence>
<protein>
    <submittedName>
        <fullName evidence="2">Class I SAM-dependent methyltransferase</fullName>
        <ecNumber evidence="2">2.1.1.-</ecNumber>
    </submittedName>
</protein>
<sequence length="235" mass="26278">MSYEGYHEWKGWDKDQFGRYDKGEDLFYDLEVATLLPSPSESVSSIFEIGFGNGSFLGWAREKQYDVFGSELQPELIGRALDMGFIVKDGIENMPASSLSAVVAFDVFEHIHYSELLKTCKFAFFALKPGGYLIARFPNGDSPFSLPIQNADVTHVHALGSGIIRELMRSAGFVIEELRAPKESPVTLKSKIALPIKKVMRSLFAYYVRFAYLGGATPSTFALNYLLVARKPHKV</sequence>
<keyword evidence="3" id="KW-1185">Reference proteome</keyword>
<dbReference type="InterPro" id="IPR029063">
    <property type="entry name" value="SAM-dependent_MTases_sf"/>
</dbReference>
<dbReference type="EMBL" id="JAVIIP010000003">
    <property type="protein sequence ID" value="MDX8537409.1"/>
    <property type="molecule type" value="Genomic_DNA"/>
</dbReference>
<keyword evidence="1" id="KW-0472">Membrane</keyword>
<keyword evidence="1" id="KW-1133">Transmembrane helix</keyword>
<feature type="transmembrane region" description="Helical" evidence="1">
    <location>
        <begin position="206"/>
        <end position="227"/>
    </location>
</feature>